<dbReference type="InterPro" id="IPR006680">
    <property type="entry name" value="Amidohydro-rel"/>
</dbReference>
<proteinExistence type="predicted"/>
<name>A0A5B9QGQ4_9BACT</name>
<feature type="domain" description="Amidohydrolase-related" evidence="1">
    <location>
        <begin position="98"/>
        <end position="332"/>
    </location>
</feature>
<dbReference type="GO" id="GO:0016787">
    <property type="term" value="F:hydrolase activity"/>
    <property type="evidence" value="ECO:0007669"/>
    <property type="project" value="UniProtKB-KW"/>
</dbReference>
<dbReference type="EMBL" id="CP042913">
    <property type="protein sequence ID" value="QEG33443.1"/>
    <property type="molecule type" value="Genomic_DNA"/>
</dbReference>
<protein>
    <submittedName>
        <fullName evidence="2">Amidohydrolase</fullName>
    </submittedName>
</protein>
<evidence type="ECO:0000313" key="3">
    <source>
        <dbReference type="Proteomes" id="UP000323917"/>
    </source>
</evidence>
<accession>A0A5B9QGQ4</accession>
<dbReference type="Pfam" id="PF04909">
    <property type="entry name" value="Amidohydro_2"/>
    <property type="match status" value="1"/>
</dbReference>
<reference evidence="2 3" key="1">
    <citation type="submission" date="2019-08" db="EMBL/GenBank/DDBJ databases">
        <title>Deep-cultivation of Planctomycetes and their phenomic and genomic characterization uncovers novel biology.</title>
        <authorList>
            <person name="Wiegand S."/>
            <person name="Jogler M."/>
            <person name="Boedeker C."/>
            <person name="Pinto D."/>
            <person name="Vollmers J."/>
            <person name="Rivas-Marin E."/>
            <person name="Kohn T."/>
            <person name="Peeters S.H."/>
            <person name="Heuer A."/>
            <person name="Rast P."/>
            <person name="Oberbeckmann S."/>
            <person name="Bunk B."/>
            <person name="Jeske O."/>
            <person name="Meyerdierks A."/>
            <person name="Storesund J.E."/>
            <person name="Kallscheuer N."/>
            <person name="Luecker S."/>
            <person name="Lage O.M."/>
            <person name="Pohl T."/>
            <person name="Merkel B.J."/>
            <person name="Hornburger P."/>
            <person name="Mueller R.-W."/>
            <person name="Bruemmer F."/>
            <person name="Labrenz M."/>
            <person name="Spormann A.M."/>
            <person name="Op den Camp H."/>
            <person name="Overmann J."/>
            <person name="Amann R."/>
            <person name="Jetten M.S.M."/>
            <person name="Mascher T."/>
            <person name="Medema M.H."/>
            <person name="Devos D.P."/>
            <person name="Kaster A.-K."/>
            <person name="Ovreas L."/>
            <person name="Rohde M."/>
            <person name="Galperin M.Y."/>
            <person name="Jogler C."/>
        </authorList>
    </citation>
    <scope>NUCLEOTIDE SEQUENCE [LARGE SCALE GENOMIC DNA]</scope>
    <source>
        <strain evidence="2 3">Pr1d</strain>
    </source>
</reference>
<dbReference type="Proteomes" id="UP000323917">
    <property type="component" value="Chromosome"/>
</dbReference>
<dbReference type="RefSeq" id="WP_168205032.1">
    <property type="nucleotide sequence ID" value="NZ_CP042913.1"/>
</dbReference>
<gene>
    <name evidence="2" type="ORF">Pr1d_07060</name>
</gene>
<organism evidence="2 3">
    <name type="scientific">Bythopirellula goksoeyrii</name>
    <dbReference type="NCBI Taxonomy" id="1400387"/>
    <lineage>
        <taxon>Bacteria</taxon>
        <taxon>Pseudomonadati</taxon>
        <taxon>Planctomycetota</taxon>
        <taxon>Planctomycetia</taxon>
        <taxon>Pirellulales</taxon>
        <taxon>Lacipirellulaceae</taxon>
        <taxon>Bythopirellula</taxon>
    </lineage>
</organism>
<keyword evidence="2" id="KW-0378">Hydrolase</keyword>
<dbReference type="AlphaFoldDB" id="A0A5B9QGQ4"/>
<keyword evidence="3" id="KW-1185">Reference proteome</keyword>
<dbReference type="Gene3D" id="3.20.20.140">
    <property type="entry name" value="Metal-dependent hydrolases"/>
    <property type="match status" value="1"/>
</dbReference>
<evidence type="ECO:0000313" key="2">
    <source>
        <dbReference type="EMBL" id="QEG33443.1"/>
    </source>
</evidence>
<evidence type="ECO:0000259" key="1">
    <source>
        <dbReference type="Pfam" id="PF04909"/>
    </source>
</evidence>
<dbReference type="InterPro" id="IPR032466">
    <property type="entry name" value="Metal_Hydrolase"/>
</dbReference>
<dbReference type="SUPFAM" id="SSF51556">
    <property type="entry name" value="Metallo-dependent hydrolases"/>
    <property type="match status" value="1"/>
</dbReference>
<dbReference type="KEGG" id="bgok:Pr1d_07060"/>
<sequence>MRTKHLSRTDLHNKVIDVHSHVGVGIGGFLSEEYPYAQTAESLYYRQLVGQVDVNVVFPLLPDLSFDLAKLRQGKKVLSKEPLSSPPYVIENRMLMREVFDYCPEHSERFLPFISVDPGRYVAEQLTSLNELEEQYPIYGIKIHPVGCLSHASELLKDGEPLLDFAQQRDIPILFHATTLPNDEYSQASDLLQIAASRPRIRFCLAHCLIFNREMLDAANEAANVWVDTAAIKIQVDLVVQCIADGMISRDSLVVSDYSNHCDVMRTLCEIYPDMILWGTDSPAYTYFCRRQQGDDVFQEFALKGRYEDEVAALSALPAELRQKVSNGNTLNFLFGGAA</sequence>